<dbReference type="Gene3D" id="3.30.450.20">
    <property type="entry name" value="PAS domain"/>
    <property type="match status" value="3"/>
</dbReference>
<dbReference type="InterPro" id="IPR001610">
    <property type="entry name" value="PAC"/>
</dbReference>
<reference evidence="1 2" key="1">
    <citation type="journal article" date="2019" name="Int. J. Syst. Evol. Microbiol.">
        <title>Capsulimonas corticalis gen. nov., sp. nov., an aerobic capsulated bacterium, of a novel bacterial order, Capsulimonadales ord. nov., of the class Armatimonadia of the phylum Armatimonadetes.</title>
        <authorList>
            <person name="Li J."/>
            <person name="Kudo C."/>
            <person name="Tonouchi A."/>
        </authorList>
    </citation>
    <scope>NUCLEOTIDE SEQUENCE [LARGE SCALE GENOMIC DNA]</scope>
    <source>
        <strain evidence="1 2">AX-7</strain>
    </source>
</reference>
<dbReference type="InterPro" id="IPR000700">
    <property type="entry name" value="PAS-assoc_C"/>
</dbReference>
<gene>
    <name evidence="1" type="ORF">CCAX7_003130</name>
</gene>
<dbReference type="InterPro" id="IPR036890">
    <property type="entry name" value="HATPase_C_sf"/>
</dbReference>
<organism evidence="1 2">
    <name type="scientific">Capsulimonas corticalis</name>
    <dbReference type="NCBI Taxonomy" id="2219043"/>
    <lineage>
        <taxon>Bacteria</taxon>
        <taxon>Bacillati</taxon>
        <taxon>Armatimonadota</taxon>
        <taxon>Armatimonadia</taxon>
        <taxon>Capsulimonadales</taxon>
        <taxon>Capsulimonadaceae</taxon>
        <taxon>Capsulimonas</taxon>
    </lineage>
</organism>
<sequence length="569" mass="61990">MRFQTFPINEQIGLEASLDYLETLLAHDSTGFAFLDRDLRFIRVSDQMCAIQDRPADAFLGRSAMDVIHVDQWPRRKAILDKALAGEATLDARLAPISEPMMDTRRHVLASYYPVTSSESVIGVAVTIRDITDQILAETKIKQQALAFENTSDALLITDLAGRILHVNEAFIHLIGYSREESVGLTTDLLHHPVGSDVLVADILAGLERDGRWSGNVPLIHKDGSVRHSETTIAALLDEDGVLIGAINACRDVTSRIRNSEILRETQARKDAILDAALDAIITIDQQELVVEWNPAAEQTFGWSRNEALGQPLSSLIIPERLRGAHERGIEKYLKTGEGPALFQRIEVPALRRDGTEFAAELTALPINLEGRSLFTAFVRDISDRKQAEAALEAAVARQKTLLRDVLVSVTEGKLHLLDNETQLPAPLTPVGETIVLTADDGLRELRAISLEAARAAGRVSERQYDLMTAASEAGMNAVVHAGGGSAGIGVGADGAIQIRVMDHGTGIALEDLPQATLSRGFSTKATLGHGLKMMLETIDRLYLLTGPGGTTVVLEQYAERPIPRWLTL</sequence>
<dbReference type="GO" id="GO:0006355">
    <property type="term" value="P:regulation of DNA-templated transcription"/>
    <property type="evidence" value="ECO:0007669"/>
    <property type="project" value="InterPro"/>
</dbReference>
<dbReference type="PROSITE" id="PS50112">
    <property type="entry name" value="PAS"/>
    <property type="match status" value="2"/>
</dbReference>
<dbReference type="SUPFAM" id="SSF55874">
    <property type="entry name" value="ATPase domain of HSP90 chaperone/DNA topoisomerase II/histidine kinase"/>
    <property type="match status" value="1"/>
</dbReference>
<dbReference type="CDD" id="cd00130">
    <property type="entry name" value="PAS"/>
    <property type="match status" value="3"/>
</dbReference>
<dbReference type="Pfam" id="PF08448">
    <property type="entry name" value="PAS_4"/>
    <property type="match status" value="1"/>
</dbReference>
<dbReference type="AlphaFoldDB" id="A0A402CS52"/>
<keyword evidence="2" id="KW-1185">Reference proteome</keyword>
<dbReference type="RefSeq" id="WP_165864008.1">
    <property type="nucleotide sequence ID" value="NZ_AP025739.1"/>
</dbReference>
<dbReference type="PROSITE" id="PS50113">
    <property type="entry name" value="PAC"/>
    <property type="match status" value="2"/>
</dbReference>
<dbReference type="Proteomes" id="UP000287394">
    <property type="component" value="Chromosome"/>
</dbReference>
<dbReference type="KEGG" id="ccot:CCAX7_003130"/>
<evidence type="ECO:0000313" key="1">
    <source>
        <dbReference type="EMBL" id="BDI28262.1"/>
    </source>
</evidence>
<dbReference type="SMART" id="SM00091">
    <property type="entry name" value="PAS"/>
    <property type="match status" value="3"/>
</dbReference>
<dbReference type="InterPro" id="IPR052155">
    <property type="entry name" value="Biofilm_reg_signaling"/>
</dbReference>
<accession>A0A402CS52</accession>
<protein>
    <submittedName>
        <fullName evidence="1">Uncharacterized protein</fullName>
    </submittedName>
</protein>
<dbReference type="InterPro" id="IPR000014">
    <property type="entry name" value="PAS"/>
</dbReference>
<dbReference type="Pfam" id="PF00989">
    <property type="entry name" value="PAS"/>
    <property type="match status" value="1"/>
</dbReference>
<dbReference type="PANTHER" id="PTHR44757:SF2">
    <property type="entry name" value="BIOFILM ARCHITECTURE MAINTENANCE PROTEIN MBAA"/>
    <property type="match status" value="1"/>
</dbReference>
<dbReference type="Pfam" id="PF13426">
    <property type="entry name" value="PAS_9"/>
    <property type="match status" value="1"/>
</dbReference>
<dbReference type="InterPro" id="IPR013656">
    <property type="entry name" value="PAS_4"/>
</dbReference>
<dbReference type="InterPro" id="IPR035965">
    <property type="entry name" value="PAS-like_dom_sf"/>
</dbReference>
<dbReference type="SUPFAM" id="SSF55785">
    <property type="entry name" value="PYP-like sensor domain (PAS domain)"/>
    <property type="match status" value="3"/>
</dbReference>
<dbReference type="PANTHER" id="PTHR44757">
    <property type="entry name" value="DIGUANYLATE CYCLASE DGCP"/>
    <property type="match status" value="1"/>
</dbReference>
<dbReference type="SMART" id="SM00086">
    <property type="entry name" value="PAC"/>
    <property type="match status" value="3"/>
</dbReference>
<proteinExistence type="predicted"/>
<name>A0A402CS52_9BACT</name>
<dbReference type="InterPro" id="IPR013767">
    <property type="entry name" value="PAS_fold"/>
</dbReference>
<dbReference type="Pfam" id="PF13581">
    <property type="entry name" value="HATPase_c_2"/>
    <property type="match status" value="1"/>
</dbReference>
<evidence type="ECO:0000313" key="2">
    <source>
        <dbReference type="Proteomes" id="UP000287394"/>
    </source>
</evidence>
<dbReference type="EMBL" id="AP025739">
    <property type="protein sequence ID" value="BDI28262.1"/>
    <property type="molecule type" value="Genomic_DNA"/>
</dbReference>
<dbReference type="NCBIfam" id="TIGR00229">
    <property type="entry name" value="sensory_box"/>
    <property type="match status" value="2"/>
</dbReference>
<dbReference type="InterPro" id="IPR003594">
    <property type="entry name" value="HATPase_dom"/>
</dbReference>
<dbReference type="Gene3D" id="3.30.565.10">
    <property type="entry name" value="Histidine kinase-like ATPase, C-terminal domain"/>
    <property type="match status" value="1"/>
</dbReference>